<dbReference type="InterPro" id="IPR035437">
    <property type="entry name" value="SNase_OB-fold_sf"/>
</dbReference>
<dbReference type="EMBL" id="OC319448">
    <property type="protein sequence ID" value="CAD7405434.1"/>
    <property type="molecule type" value="Genomic_DNA"/>
</dbReference>
<proteinExistence type="predicted"/>
<reference evidence="1" key="1">
    <citation type="submission" date="2020-11" db="EMBL/GenBank/DDBJ databases">
        <authorList>
            <person name="Tran Van P."/>
        </authorList>
    </citation>
    <scope>NUCLEOTIDE SEQUENCE</scope>
</reference>
<dbReference type="AlphaFoldDB" id="A0A7R9D1M5"/>
<sequence length="195" mass="22409">MVRLMTYQLWLGHRATSKDTILNPSGDALLPFRFLTCHAELRVEEGEQEQVRRERGKQASCCFEVAGSGGEWTDEAIDMFEELARVAKWELMMARVNCYKERSTKRAKRAGSPVPCVELYDTSNKQHVECEAPSFNTKIFDGATVVHVLPIVETAILKEYSDVMFLPWLHTQLHSCKRVDVVWDMYKEDSLKAFT</sequence>
<dbReference type="Gene3D" id="2.40.50.90">
    <property type="match status" value="1"/>
</dbReference>
<organism evidence="1">
    <name type="scientific">Timema cristinae</name>
    <name type="common">Walking stick</name>
    <dbReference type="NCBI Taxonomy" id="61476"/>
    <lineage>
        <taxon>Eukaryota</taxon>
        <taxon>Metazoa</taxon>
        <taxon>Ecdysozoa</taxon>
        <taxon>Arthropoda</taxon>
        <taxon>Hexapoda</taxon>
        <taxon>Insecta</taxon>
        <taxon>Pterygota</taxon>
        <taxon>Neoptera</taxon>
        <taxon>Polyneoptera</taxon>
        <taxon>Phasmatodea</taxon>
        <taxon>Timematodea</taxon>
        <taxon>Timematoidea</taxon>
        <taxon>Timematidae</taxon>
        <taxon>Timema</taxon>
    </lineage>
</organism>
<protein>
    <submittedName>
        <fullName evidence="1">Uncharacterized protein</fullName>
    </submittedName>
</protein>
<name>A0A7R9D1M5_TIMCR</name>
<evidence type="ECO:0000313" key="1">
    <source>
        <dbReference type="EMBL" id="CAD7405434.1"/>
    </source>
</evidence>
<accession>A0A7R9D1M5</accession>
<gene>
    <name evidence="1" type="ORF">TCEB3V08_LOCUS7976</name>
</gene>